<dbReference type="GO" id="GO:0003676">
    <property type="term" value="F:nucleic acid binding"/>
    <property type="evidence" value="ECO:0007669"/>
    <property type="project" value="InterPro"/>
</dbReference>
<evidence type="ECO:0000256" key="1">
    <source>
        <dbReference type="ARBA" id="ARBA00004604"/>
    </source>
</evidence>
<dbReference type="SUPFAM" id="SSF57783">
    <property type="entry name" value="Zinc beta-ribbon"/>
    <property type="match status" value="1"/>
</dbReference>
<gene>
    <name evidence="11" type="ORF">THAOC_25535</name>
</gene>
<dbReference type="PANTHER" id="PTHR11239:SF14">
    <property type="entry name" value="DNA-DIRECTED RNA POLYMERASE I SUBUNIT RPA12"/>
    <property type="match status" value="1"/>
</dbReference>
<dbReference type="Pfam" id="PF01096">
    <property type="entry name" value="Zn_ribbon_TFIIS"/>
    <property type="match status" value="1"/>
</dbReference>
<evidence type="ECO:0000256" key="2">
    <source>
        <dbReference type="ARBA" id="ARBA00018784"/>
    </source>
</evidence>
<keyword evidence="6" id="KW-0862">Zinc</keyword>
<dbReference type="OrthoDB" id="10056816at2759"/>
<evidence type="ECO:0000259" key="10">
    <source>
        <dbReference type="PROSITE" id="PS51133"/>
    </source>
</evidence>
<sequence length="321" mass="34919">MLGCSESDGDLGKTDPTMKRFRSIGVVNYGSLAEVIGEPGMPKAAYRVTFPAGVPGGSIAQSTPGQWCAARASGAAPGSASGGLGPQRPRLTFLADEATAPADQGLTVSPNIDHKGIAFRQSQSRALSRLLQEHSNKQNTSELLGPRRPFAPAHYPYFVPPPQKQAPTKRAPQPKQHFTHRRQHQEEPKSDVLAKIAKHDRVMVWPFCPGCHNTLSVDGSGAVRCSICHYSTNLSQYSKEDLPSRTTTSADRSVPLWAKSDEEQAALKNQGEPKRMVVEEPCPKCGAPEVGFYTLQLRSVDEGQTVFYECPQCSYTWSVNN</sequence>
<dbReference type="SMART" id="SM00440">
    <property type="entry name" value="ZnF_C2C2"/>
    <property type="match status" value="1"/>
</dbReference>
<organism evidence="11 12">
    <name type="scientific">Thalassiosira oceanica</name>
    <name type="common">Marine diatom</name>
    <dbReference type="NCBI Taxonomy" id="159749"/>
    <lineage>
        <taxon>Eukaryota</taxon>
        <taxon>Sar</taxon>
        <taxon>Stramenopiles</taxon>
        <taxon>Ochrophyta</taxon>
        <taxon>Bacillariophyta</taxon>
        <taxon>Coscinodiscophyceae</taxon>
        <taxon>Thalassiosirophycidae</taxon>
        <taxon>Thalassiosirales</taxon>
        <taxon>Thalassiosiraceae</taxon>
        <taxon>Thalassiosira</taxon>
    </lineage>
</organism>
<evidence type="ECO:0000256" key="9">
    <source>
        <dbReference type="SAM" id="MobiDB-lite"/>
    </source>
</evidence>
<dbReference type="PROSITE" id="PS00466">
    <property type="entry name" value="ZF_TFIIS_1"/>
    <property type="match status" value="1"/>
</dbReference>
<evidence type="ECO:0000256" key="6">
    <source>
        <dbReference type="ARBA" id="ARBA00022833"/>
    </source>
</evidence>
<keyword evidence="3" id="KW-0240">DNA-directed RNA polymerase</keyword>
<keyword evidence="12" id="KW-1185">Reference proteome</keyword>
<dbReference type="InterPro" id="IPR012164">
    <property type="entry name" value="Rpa12/Rpb9/Rpc10/TFS"/>
</dbReference>
<evidence type="ECO:0000256" key="4">
    <source>
        <dbReference type="ARBA" id="ARBA00022723"/>
    </source>
</evidence>
<name>K0RP19_THAOC</name>
<evidence type="ECO:0000313" key="11">
    <source>
        <dbReference type="EMBL" id="EJK54805.1"/>
    </source>
</evidence>
<evidence type="ECO:0000256" key="7">
    <source>
        <dbReference type="ARBA" id="ARBA00023242"/>
    </source>
</evidence>
<accession>K0RP19</accession>
<keyword evidence="4" id="KW-0479">Metal-binding</keyword>
<keyword evidence="3" id="KW-0804">Transcription</keyword>
<dbReference type="GO" id="GO:0008270">
    <property type="term" value="F:zinc ion binding"/>
    <property type="evidence" value="ECO:0007669"/>
    <property type="project" value="UniProtKB-KW"/>
</dbReference>
<comment type="caution">
    <text evidence="11">The sequence shown here is derived from an EMBL/GenBank/DDBJ whole genome shotgun (WGS) entry which is preliminary data.</text>
</comment>
<dbReference type="EMBL" id="AGNL01035254">
    <property type="protein sequence ID" value="EJK54805.1"/>
    <property type="molecule type" value="Genomic_DNA"/>
</dbReference>
<keyword evidence="5 8" id="KW-0863">Zinc-finger</keyword>
<feature type="domain" description="TFIIS-type" evidence="10">
    <location>
        <begin position="278"/>
        <end position="318"/>
    </location>
</feature>
<feature type="region of interest" description="Disordered" evidence="9">
    <location>
        <begin position="160"/>
        <end position="190"/>
    </location>
</feature>
<dbReference type="InterPro" id="IPR001222">
    <property type="entry name" value="Znf_TFIIS"/>
</dbReference>
<dbReference type="AlphaFoldDB" id="K0RP19"/>
<reference evidence="11 12" key="1">
    <citation type="journal article" date="2012" name="Genome Biol.">
        <title>Genome and low-iron response of an oceanic diatom adapted to chronic iron limitation.</title>
        <authorList>
            <person name="Lommer M."/>
            <person name="Specht M."/>
            <person name="Roy A.S."/>
            <person name="Kraemer L."/>
            <person name="Andreson R."/>
            <person name="Gutowska M.A."/>
            <person name="Wolf J."/>
            <person name="Bergner S.V."/>
            <person name="Schilhabel M.B."/>
            <person name="Klostermeier U.C."/>
            <person name="Beiko R.G."/>
            <person name="Rosenstiel P."/>
            <person name="Hippler M."/>
            <person name="Laroche J."/>
        </authorList>
    </citation>
    <scope>NUCLEOTIDE SEQUENCE [LARGE SCALE GENOMIC DNA]</scope>
    <source>
        <strain evidence="11 12">CCMP1005</strain>
    </source>
</reference>
<evidence type="ECO:0000256" key="5">
    <source>
        <dbReference type="ARBA" id="ARBA00022771"/>
    </source>
</evidence>
<evidence type="ECO:0000256" key="8">
    <source>
        <dbReference type="PROSITE-ProRule" id="PRU00472"/>
    </source>
</evidence>
<dbReference type="Gene3D" id="2.20.25.10">
    <property type="match status" value="1"/>
</dbReference>
<dbReference type="GO" id="GO:0006363">
    <property type="term" value="P:termination of RNA polymerase I transcription"/>
    <property type="evidence" value="ECO:0007669"/>
    <property type="project" value="TreeGrafter"/>
</dbReference>
<dbReference type="PROSITE" id="PS51133">
    <property type="entry name" value="ZF_TFIIS_2"/>
    <property type="match status" value="1"/>
</dbReference>
<comment type="subcellular location">
    <subcellularLocation>
        <location evidence="1">Nucleus</location>
        <location evidence="1">Nucleolus</location>
    </subcellularLocation>
</comment>
<dbReference type="InterPro" id="IPR034004">
    <property type="entry name" value="Zn_ribbon_RPA12_C"/>
</dbReference>
<dbReference type="PANTHER" id="PTHR11239">
    <property type="entry name" value="DNA-DIRECTED RNA POLYMERASE"/>
    <property type="match status" value="1"/>
</dbReference>
<evidence type="ECO:0000313" key="12">
    <source>
        <dbReference type="Proteomes" id="UP000266841"/>
    </source>
</evidence>
<protein>
    <recommendedName>
        <fullName evidence="2">DNA-directed RNA polymerase I subunit RPA12</fullName>
    </recommendedName>
</protein>
<proteinExistence type="predicted"/>
<dbReference type="CDD" id="cd10507">
    <property type="entry name" value="Zn-ribbon_RPA12"/>
    <property type="match status" value="1"/>
</dbReference>
<dbReference type="eggNOG" id="KOG2907">
    <property type="taxonomic scope" value="Eukaryota"/>
</dbReference>
<evidence type="ECO:0000256" key="3">
    <source>
        <dbReference type="ARBA" id="ARBA00022478"/>
    </source>
</evidence>
<dbReference type="GO" id="GO:0003899">
    <property type="term" value="F:DNA-directed RNA polymerase activity"/>
    <property type="evidence" value="ECO:0007669"/>
    <property type="project" value="InterPro"/>
</dbReference>
<keyword evidence="7" id="KW-0539">Nucleus</keyword>
<dbReference type="Proteomes" id="UP000266841">
    <property type="component" value="Unassembled WGS sequence"/>
</dbReference>
<dbReference type="GO" id="GO:0005736">
    <property type="term" value="C:RNA polymerase I complex"/>
    <property type="evidence" value="ECO:0007669"/>
    <property type="project" value="TreeGrafter"/>
</dbReference>